<comment type="caution">
    <text evidence="2">The sequence shown here is derived from an EMBL/GenBank/DDBJ whole genome shotgun (WGS) entry which is preliminary data.</text>
</comment>
<evidence type="ECO:0000313" key="3">
    <source>
        <dbReference type="Proteomes" id="UP000701801"/>
    </source>
</evidence>
<protein>
    <submittedName>
        <fullName evidence="2">Uncharacterized protein</fullName>
    </submittedName>
</protein>
<name>A0A9N9LWW2_9HELO</name>
<keyword evidence="1" id="KW-0732">Signal</keyword>
<dbReference type="EMBL" id="CAJVRM010000346">
    <property type="protein sequence ID" value="CAG8979929.1"/>
    <property type="molecule type" value="Genomic_DNA"/>
</dbReference>
<feature type="signal peptide" evidence="1">
    <location>
        <begin position="1"/>
        <end position="20"/>
    </location>
</feature>
<organism evidence="2 3">
    <name type="scientific">Hymenoscyphus albidus</name>
    <dbReference type="NCBI Taxonomy" id="595503"/>
    <lineage>
        <taxon>Eukaryota</taxon>
        <taxon>Fungi</taxon>
        <taxon>Dikarya</taxon>
        <taxon>Ascomycota</taxon>
        <taxon>Pezizomycotina</taxon>
        <taxon>Leotiomycetes</taxon>
        <taxon>Helotiales</taxon>
        <taxon>Helotiaceae</taxon>
        <taxon>Hymenoscyphus</taxon>
    </lineage>
</organism>
<gene>
    <name evidence="2" type="ORF">HYALB_00013513</name>
</gene>
<dbReference type="AlphaFoldDB" id="A0A9N9LWW2"/>
<evidence type="ECO:0000313" key="2">
    <source>
        <dbReference type="EMBL" id="CAG8979929.1"/>
    </source>
</evidence>
<dbReference type="Proteomes" id="UP000701801">
    <property type="component" value="Unassembled WGS sequence"/>
</dbReference>
<accession>A0A9N9LWW2</accession>
<sequence length="109" mass="11917">MRFSTFSLLALGALSSGVTARSGHYFGYCLDKNNNGLLTVYNAAKTQNACNIHRTQVVDGVQCPDCEYRDDPNKKDDERCYSPGGKLDPFTWDKICIIRADAAGSATSD</sequence>
<keyword evidence="3" id="KW-1185">Reference proteome</keyword>
<reference evidence="2" key="1">
    <citation type="submission" date="2021-07" db="EMBL/GenBank/DDBJ databases">
        <authorList>
            <person name="Durling M."/>
        </authorList>
    </citation>
    <scope>NUCLEOTIDE SEQUENCE</scope>
</reference>
<proteinExistence type="predicted"/>
<evidence type="ECO:0000256" key="1">
    <source>
        <dbReference type="SAM" id="SignalP"/>
    </source>
</evidence>
<feature type="chain" id="PRO_5040287883" evidence="1">
    <location>
        <begin position="21"/>
        <end position="109"/>
    </location>
</feature>